<dbReference type="PANTHER" id="PTHR38102:SF1">
    <property type="entry name" value="PERIPLASMIC CHAPERONE SPY"/>
    <property type="match status" value="1"/>
</dbReference>
<comment type="similarity">
    <text evidence="2">Belongs to the CpxP/Spy family.</text>
</comment>
<evidence type="ECO:0000256" key="4">
    <source>
        <dbReference type="ARBA" id="ARBA00022764"/>
    </source>
</evidence>
<dbReference type="EMBL" id="JABBPG010000005">
    <property type="protein sequence ID" value="NOU51610.1"/>
    <property type="molecule type" value="Genomic_DNA"/>
</dbReference>
<gene>
    <name evidence="5" type="ORF">HG263_13830</name>
</gene>
<dbReference type="PIRSF" id="PIRSF034445">
    <property type="entry name" value="CpxP_Spy"/>
    <property type="match status" value="1"/>
</dbReference>
<dbReference type="RefSeq" id="WP_171626665.1">
    <property type="nucleotide sequence ID" value="NZ_JABBPG010000005.1"/>
</dbReference>
<evidence type="ECO:0000256" key="1">
    <source>
        <dbReference type="ARBA" id="ARBA00004418"/>
    </source>
</evidence>
<comment type="subcellular location">
    <subcellularLocation>
        <location evidence="1">Periplasm</location>
    </subcellularLocation>
</comment>
<accession>A0A849VFN2</accession>
<evidence type="ECO:0000313" key="6">
    <source>
        <dbReference type="Proteomes" id="UP000586305"/>
    </source>
</evidence>
<evidence type="ECO:0000313" key="5">
    <source>
        <dbReference type="EMBL" id="NOU51610.1"/>
    </source>
</evidence>
<dbReference type="Proteomes" id="UP000586305">
    <property type="component" value="Unassembled WGS sequence"/>
</dbReference>
<proteinExistence type="inferred from homology"/>
<dbReference type="AlphaFoldDB" id="A0A849VFN2"/>
<protein>
    <submittedName>
        <fullName evidence="5">Spy/CpxP family protein refolding chaperone</fullName>
    </submittedName>
</protein>
<dbReference type="CDD" id="cd09916">
    <property type="entry name" value="CpxP_like"/>
    <property type="match status" value="1"/>
</dbReference>
<name>A0A849VFN2_9GAMM</name>
<dbReference type="InterPro" id="IPR052211">
    <property type="entry name" value="Cpx_auxiliary_protein"/>
</dbReference>
<dbReference type="GO" id="GO:0030288">
    <property type="term" value="C:outer membrane-bounded periplasmic space"/>
    <property type="evidence" value="ECO:0007669"/>
    <property type="project" value="TreeGrafter"/>
</dbReference>
<organism evidence="5 6">
    <name type="scientific">Pseudoalteromonas caenipelagi</name>
    <dbReference type="NCBI Taxonomy" id="2726988"/>
    <lineage>
        <taxon>Bacteria</taxon>
        <taxon>Pseudomonadati</taxon>
        <taxon>Pseudomonadota</taxon>
        <taxon>Gammaproteobacteria</taxon>
        <taxon>Alteromonadales</taxon>
        <taxon>Pseudoalteromonadaceae</taxon>
        <taxon>Pseudoalteromonas</taxon>
    </lineage>
</organism>
<reference evidence="5 6" key="1">
    <citation type="submission" date="2020-04" db="EMBL/GenBank/DDBJ databases">
        <title>Pseudoalteromonas caenipelagi sp. nov., isolated from a tidal flat.</title>
        <authorList>
            <person name="Park S."/>
            <person name="Yoon J.-H."/>
        </authorList>
    </citation>
    <scope>NUCLEOTIDE SEQUENCE [LARGE SCALE GENOMIC DNA]</scope>
    <source>
        <strain evidence="5 6">JBTF-M23</strain>
    </source>
</reference>
<dbReference type="Pfam" id="PF07813">
    <property type="entry name" value="LTXXQ"/>
    <property type="match status" value="1"/>
</dbReference>
<dbReference type="PANTHER" id="PTHR38102">
    <property type="entry name" value="PERIPLASMIC CHAPERONE SPY"/>
    <property type="match status" value="1"/>
</dbReference>
<evidence type="ECO:0000256" key="3">
    <source>
        <dbReference type="ARBA" id="ARBA00022729"/>
    </source>
</evidence>
<keyword evidence="4" id="KW-0574">Periplasm</keyword>
<dbReference type="GO" id="GO:0051082">
    <property type="term" value="F:unfolded protein binding"/>
    <property type="evidence" value="ECO:0007669"/>
    <property type="project" value="TreeGrafter"/>
</dbReference>
<comment type="caution">
    <text evidence="5">The sequence shown here is derived from an EMBL/GenBank/DDBJ whole genome shotgun (WGS) entry which is preliminary data.</text>
</comment>
<sequence>MKAISVLIISGSLLFSALGEAGQGRHHDEHFLLSDKAASTLNLSKEQQQKIASIIERKKVAMKDLKAMRHNHKGEFKALVENDYFDEQQARVLIAKTSDAKQQALLAKLKSKQQIWQVLTPEQRAKLEKIKHRKAHRHTK</sequence>
<dbReference type="InterPro" id="IPR012899">
    <property type="entry name" value="LTXXQ"/>
</dbReference>
<keyword evidence="6" id="KW-1185">Reference proteome</keyword>
<keyword evidence="3" id="KW-0732">Signal</keyword>
<dbReference type="Gene3D" id="1.20.120.1490">
    <property type="match status" value="1"/>
</dbReference>
<evidence type="ECO:0000256" key="2">
    <source>
        <dbReference type="ARBA" id="ARBA00008441"/>
    </source>
</evidence>